<comment type="caution">
    <text evidence="1">The sequence shown here is derived from an EMBL/GenBank/DDBJ whole genome shotgun (WGS) entry which is preliminary data.</text>
</comment>
<dbReference type="InterPro" id="IPR046934">
    <property type="entry name" value="PIR2-like"/>
</dbReference>
<dbReference type="EMBL" id="SDMP01000002">
    <property type="protein sequence ID" value="RYR71818.1"/>
    <property type="molecule type" value="Genomic_DNA"/>
</dbReference>
<evidence type="ECO:0000313" key="1">
    <source>
        <dbReference type="EMBL" id="RYR71818.1"/>
    </source>
</evidence>
<keyword evidence="2" id="KW-1185">Reference proteome</keyword>
<evidence type="ECO:0000313" key="2">
    <source>
        <dbReference type="Proteomes" id="UP000289738"/>
    </source>
</evidence>
<sequence>MDCVSDKTIVVMWVSDWYRVESEMRMNELVDWNDPIANQLEELLLSNLQAVFHAAIKQIVELGYGEEVAHMGKNIEHKNSVAQKGELASTKVFGSIPNKFPRLR</sequence>
<dbReference type="Proteomes" id="UP000289738">
    <property type="component" value="Chromosome A02"/>
</dbReference>
<reference evidence="1 2" key="1">
    <citation type="submission" date="2019-01" db="EMBL/GenBank/DDBJ databases">
        <title>Sequencing of cultivated peanut Arachis hypogaea provides insights into genome evolution and oil improvement.</title>
        <authorList>
            <person name="Chen X."/>
        </authorList>
    </citation>
    <scope>NUCLEOTIDE SEQUENCE [LARGE SCALE GENOMIC DNA]</scope>
    <source>
        <strain evidence="2">cv. Fuhuasheng</strain>
        <tissue evidence="1">Leaves</tissue>
    </source>
</reference>
<organism evidence="1 2">
    <name type="scientific">Arachis hypogaea</name>
    <name type="common">Peanut</name>
    <dbReference type="NCBI Taxonomy" id="3818"/>
    <lineage>
        <taxon>Eukaryota</taxon>
        <taxon>Viridiplantae</taxon>
        <taxon>Streptophyta</taxon>
        <taxon>Embryophyta</taxon>
        <taxon>Tracheophyta</taxon>
        <taxon>Spermatophyta</taxon>
        <taxon>Magnoliopsida</taxon>
        <taxon>eudicotyledons</taxon>
        <taxon>Gunneridae</taxon>
        <taxon>Pentapetalae</taxon>
        <taxon>rosids</taxon>
        <taxon>fabids</taxon>
        <taxon>Fabales</taxon>
        <taxon>Fabaceae</taxon>
        <taxon>Papilionoideae</taxon>
        <taxon>50 kb inversion clade</taxon>
        <taxon>dalbergioids sensu lato</taxon>
        <taxon>Dalbergieae</taxon>
        <taxon>Pterocarpus clade</taxon>
        <taxon>Arachis</taxon>
    </lineage>
</organism>
<dbReference type="PANTHER" id="PTHR46405:SF4">
    <property type="entry name" value="E3 UBIQUITIN-PROTEIN LIGASE RF298-RELATED"/>
    <property type="match status" value="1"/>
</dbReference>
<gene>
    <name evidence="1" type="ORF">Ahy_A02g006040</name>
</gene>
<protein>
    <submittedName>
        <fullName evidence="1">Uncharacterized protein</fullName>
    </submittedName>
</protein>
<accession>A0A445E8S3</accession>
<dbReference type="PANTHER" id="PTHR46405">
    <property type="entry name" value="OS05G0141500 PROTEIN"/>
    <property type="match status" value="1"/>
</dbReference>
<dbReference type="AlphaFoldDB" id="A0A445E8S3"/>
<proteinExistence type="predicted"/>
<name>A0A445E8S3_ARAHY</name>